<gene>
    <name evidence="1" type="ORF">HLUCCA11_01240</name>
</gene>
<organism evidence="1 2">
    <name type="scientific">Phormidesmis priestleyi Ana</name>
    <dbReference type="NCBI Taxonomy" id="1666911"/>
    <lineage>
        <taxon>Bacteria</taxon>
        <taxon>Bacillati</taxon>
        <taxon>Cyanobacteriota</taxon>
        <taxon>Cyanophyceae</taxon>
        <taxon>Leptolyngbyales</taxon>
        <taxon>Leptolyngbyaceae</taxon>
        <taxon>Phormidesmis</taxon>
    </lineage>
</organism>
<name>A0A0P7ZVN9_9CYAN</name>
<evidence type="ECO:0000313" key="2">
    <source>
        <dbReference type="Proteomes" id="UP000050465"/>
    </source>
</evidence>
<dbReference type="Proteomes" id="UP000050465">
    <property type="component" value="Unassembled WGS sequence"/>
</dbReference>
<proteinExistence type="predicted"/>
<evidence type="ECO:0000313" key="1">
    <source>
        <dbReference type="EMBL" id="KPQ37707.1"/>
    </source>
</evidence>
<comment type="caution">
    <text evidence="1">The sequence shown here is derived from an EMBL/GenBank/DDBJ whole genome shotgun (WGS) entry which is preliminary data.</text>
</comment>
<dbReference type="EMBL" id="LJZR01000001">
    <property type="protein sequence ID" value="KPQ37707.1"/>
    <property type="molecule type" value="Genomic_DNA"/>
</dbReference>
<sequence length="91" mass="9805">MDREKASQAEIGASIAALHAEIEKLDTPDTAVKAKLLTLIGDLEQQLQNPQEKSEAATQQLPALIEQFEVDHPQITATLGRLLTTLSGMGI</sequence>
<dbReference type="Pfam" id="PF14357">
    <property type="entry name" value="DUF4404"/>
    <property type="match status" value="1"/>
</dbReference>
<evidence type="ECO:0008006" key="3">
    <source>
        <dbReference type="Google" id="ProtNLM"/>
    </source>
</evidence>
<dbReference type="InterPro" id="IPR025516">
    <property type="entry name" value="DUF4404"/>
</dbReference>
<dbReference type="AlphaFoldDB" id="A0A0P7ZVN9"/>
<accession>A0A0P7ZVN9</accession>
<reference evidence="1 2" key="1">
    <citation type="submission" date="2015-09" db="EMBL/GenBank/DDBJ databases">
        <title>Identification and resolution of microdiversity through metagenomic sequencing of parallel consortia.</title>
        <authorList>
            <person name="Nelson W.C."/>
            <person name="Romine M.F."/>
            <person name="Lindemann S.R."/>
        </authorList>
    </citation>
    <scope>NUCLEOTIDE SEQUENCE [LARGE SCALE GENOMIC DNA]</scope>
    <source>
        <strain evidence="1">Ana</strain>
    </source>
</reference>
<protein>
    <recommendedName>
        <fullName evidence="3">DUF4404 family protein</fullName>
    </recommendedName>
</protein>